<organism evidence="2 3">
    <name type="scientific">Immersiella caudata</name>
    <dbReference type="NCBI Taxonomy" id="314043"/>
    <lineage>
        <taxon>Eukaryota</taxon>
        <taxon>Fungi</taxon>
        <taxon>Dikarya</taxon>
        <taxon>Ascomycota</taxon>
        <taxon>Pezizomycotina</taxon>
        <taxon>Sordariomycetes</taxon>
        <taxon>Sordariomycetidae</taxon>
        <taxon>Sordariales</taxon>
        <taxon>Lasiosphaeriaceae</taxon>
        <taxon>Immersiella</taxon>
    </lineage>
</organism>
<dbReference type="AlphaFoldDB" id="A0AA39WFF4"/>
<evidence type="ECO:0000313" key="2">
    <source>
        <dbReference type="EMBL" id="KAK0614401.1"/>
    </source>
</evidence>
<evidence type="ECO:0000256" key="1">
    <source>
        <dbReference type="SAM" id="MobiDB-lite"/>
    </source>
</evidence>
<feature type="region of interest" description="Disordered" evidence="1">
    <location>
        <begin position="67"/>
        <end position="86"/>
    </location>
</feature>
<evidence type="ECO:0000313" key="3">
    <source>
        <dbReference type="Proteomes" id="UP001175000"/>
    </source>
</evidence>
<comment type="caution">
    <text evidence="2">The sequence shown here is derived from an EMBL/GenBank/DDBJ whole genome shotgun (WGS) entry which is preliminary data.</text>
</comment>
<sequence length="126" mass="14482">MRRSQFPVVLLWKLEWGARAGLQKSWRVHRTNMVVGIGAWHRQPSRRPKFFQPFAVRPPGVHLPPERGFSRPSTQSCAGRLQVTDASGPPWEGVRWRAGVARLHISAPAQVKQLPRRRYLHSQQHA</sequence>
<dbReference type="Proteomes" id="UP001175000">
    <property type="component" value="Unassembled WGS sequence"/>
</dbReference>
<name>A0AA39WFF4_9PEZI</name>
<reference evidence="2" key="1">
    <citation type="submission" date="2023-06" db="EMBL/GenBank/DDBJ databases">
        <title>Genome-scale phylogeny and comparative genomics of the fungal order Sordariales.</title>
        <authorList>
            <consortium name="Lawrence Berkeley National Laboratory"/>
            <person name="Hensen N."/>
            <person name="Bonometti L."/>
            <person name="Westerberg I."/>
            <person name="Brannstrom I.O."/>
            <person name="Guillou S."/>
            <person name="Cros-Aarteil S."/>
            <person name="Calhoun S."/>
            <person name="Haridas S."/>
            <person name="Kuo A."/>
            <person name="Mondo S."/>
            <person name="Pangilinan J."/>
            <person name="Riley R."/>
            <person name="Labutti K."/>
            <person name="Andreopoulos B."/>
            <person name="Lipzen A."/>
            <person name="Chen C."/>
            <person name="Yanf M."/>
            <person name="Daum C."/>
            <person name="Ng V."/>
            <person name="Clum A."/>
            <person name="Steindorff A."/>
            <person name="Ohm R."/>
            <person name="Martin F."/>
            <person name="Silar P."/>
            <person name="Natvig D."/>
            <person name="Lalanne C."/>
            <person name="Gautier V."/>
            <person name="Ament-Velasquez S.L."/>
            <person name="Kruys A."/>
            <person name="Hutchinson M.I."/>
            <person name="Powell A.J."/>
            <person name="Barry K."/>
            <person name="Miller A.N."/>
            <person name="Grigoriev I.V."/>
            <person name="Debuchy R."/>
            <person name="Gladieux P."/>
            <person name="Thoren M.H."/>
            <person name="Johannesson H."/>
        </authorList>
    </citation>
    <scope>NUCLEOTIDE SEQUENCE</scope>
    <source>
        <strain evidence="2">CBS 606.72</strain>
    </source>
</reference>
<keyword evidence="3" id="KW-1185">Reference proteome</keyword>
<accession>A0AA39WFF4</accession>
<protein>
    <submittedName>
        <fullName evidence="2">Uncharacterized protein</fullName>
    </submittedName>
</protein>
<dbReference type="EMBL" id="JAULSU010000006">
    <property type="protein sequence ID" value="KAK0614401.1"/>
    <property type="molecule type" value="Genomic_DNA"/>
</dbReference>
<gene>
    <name evidence="2" type="ORF">B0T14DRAFT_528456</name>
</gene>
<proteinExistence type="predicted"/>